<name>A0A6C0GSC4_9BACT</name>
<organism evidence="5 6">
    <name type="scientific">Rhodocytophaga rosea</name>
    <dbReference type="NCBI Taxonomy" id="2704465"/>
    <lineage>
        <taxon>Bacteria</taxon>
        <taxon>Pseudomonadati</taxon>
        <taxon>Bacteroidota</taxon>
        <taxon>Cytophagia</taxon>
        <taxon>Cytophagales</taxon>
        <taxon>Rhodocytophagaceae</taxon>
        <taxon>Rhodocytophaga</taxon>
    </lineage>
</organism>
<dbReference type="EMBL" id="CP048222">
    <property type="protein sequence ID" value="QHT70503.1"/>
    <property type="molecule type" value="Genomic_DNA"/>
</dbReference>
<evidence type="ECO:0000313" key="5">
    <source>
        <dbReference type="EMBL" id="QHT70503.1"/>
    </source>
</evidence>
<feature type="compositionally biased region" description="Gly residues" evidence="2">
    <location>
        <begin position="409"/>
        <end position="425"/>
    </location>
</feature>
<protein>
    <submittedName>
        <fullName evidence="5">DUF4157 domain-containing protein</fullName>
    </submittedName>
</protein>
<feature type="region of interest" description="Disordered" evidence="2">
    <location>
        <begin position="1583"/>
        <end position="1621"/>
    </location>
</feature>
<reference evidence="5 6" key="1">
    <citation type="submission" date="2020-01" db="EMBL/GenBank/DDBJ databases">
        <authorList>
            <person name="Kim M.K."/>
        </authorList>
    </citation>
    <scope>NUCLEOTIDE SEQUENCE [LARGE SCALE GENOMIC DNA]</scope>
    <source>
        <strain evidence="5 6">172606-1</strain>
    </source>
</reference>
<evidence type="ECO:0000259" key="4">
    <source>
        <dbReference type="Pfam" id="PF13930"/>
    </source>
</evidence>
<feature type="region of interest" description="Disordered" evidence="2">
    <location>
        <begin position="288"/>
        <end position="316"/>
    </location>
</feature>
<dbReference type="Pfam" id="PF13699">
    <property type="entry name" value="eCIS_core"/>
    <property type="match status" value="1"/>
</dbReference>
<evidence type="ECO:0000256" key="1">
    <source>
        <dbReference type="SAM" id="Coils"/>
    </source>
</evidence>
<gene>
    <name evidence="5" type="ORF">GXP67_29555</name>
</gene>
<feature type="domain" description="eCIS core" evidence="3">
    <location>
        <begin position="211"/>
        <end position="288"/>
    </location>
</feature>
<feature type="region of interest" description="Disordered" evidence="2">
    <location>
        <begin position="1466"/>
        <end position="1493"/>
    </location>
</feature>
<dbReference type="InterPro" id="IPR025295">
    <property type="entry name" value="eCIS_core_dom"/>
</dbReference>
<proteinExistence type="predicted"/>
<evidence type="ECO:0000256" key="2">
    <source>
        <dbReference type="SAM" id="MobiDB-lite"/>
    </source>
</evidence>
<feature type="compositionally biased region" description="Basic and acidic residues" evidence="2">
    <location>
        <begin position="1226"/>
        <end position="1250"/>
    </location>
</feature>
<evidence type="ECO:0000259" key="3">
    <source>
        <dbReference type="Pfam" id="PF13699"/>
    </source>
</evidence>
<feature type="region of interest" description="Disordered" evidence="2">
    <location>
        <begin position="1213"/>
        <end position="1264"/>
    </location>
</feature>
<dbReference type="KEGG" id="rhoz:GXP67_29555"/>
<feature type="region of interest" description="Disordered" evidence="2">
    <location>
        <begin position="187"/>
        <end position="216"/>
    </location>
</feature>
<feature type="domain" description="Type VII secretion system protein EssD-like" evidence="4">
    <location>
        <begin position="1475"/>
        <end position="1556"/>
    </location>
</feature>
<accession>A0A6C0GSC4</accession>
<feature type="coiled-coil region" evidence="1">
    <location>
        <begin position="1412"/>
        <end position="1439"/>
    </location>
</feature>
<dbReference type="RefSeq" id="WP_162446480.1">
    <property type="nucleotide sequence ID" value="NZ_CP048222.1"/>
</dbReference>
<sequence>MKPAPVKESNGFISRSTLSEAAGHLSEYNAAHSSNGYGDSVMQAMYGYRQGTPFQTKNIPQAKSPLAFPQKQVSQVQHKENEGEESQVTLPSSIVPTKITIGSPDDNYEKEADAVANQVMQMPEAAVQRKCAHCQAEEKLLQRKALHPSPLHQTSIVQRKCAACEAEAGLLQRKIISPAISPFMQAKADTENTASESISQQIGSRKGNGSPLPGSTKSFIEERFGADFNDVRVHTDGQAIQLSQQLNAQAFATGNDIYFNQGKYSPESSDGKHLLAHELTHVVQQNAGIQQKTIQRDDKKPEESCTTGFQDGEGMEVNPPKNNVVYAIWMTWQEGDNREKRTNEGIKIWLKKRYGTLTPSLEGRIIDYMQQKFSVGGDELKPGCQYIIGLDSVVYDVVRMMAGEKRIDSGGGSSEGKGTGASGTGGKEKGKGSGTSTYNAFQSLKKEDKQKIRDLLKELVGEPTDNKQPDDKKVRLSKEEVALLLQLADDPHREEIIKQLKEAKGGNGEPASLETILATAKSKELLERMHESTGDKGQEPVENRPVRGNITHSDATIVPKKKVAFHFEVEDDRDALRVPWLSIRWHSELDPREKNNASFETFTFKENTNSHYSPIREQGILNDKYFHVEFPGEGTYVIEALVDHNFFLPNSFYIRVAVVDEKKVLKEKENEAYSGFLNAGNTKSHTFDEASFAYDEGSITTGTLDEKFKGATLDQQLKSLQEEKKRIEQLIKTYKEQNTSEAAAIISWAEKYLTKLSEYITKLESEGKSPDTHLVPCKGVYVSRTQHVRSDELKLSCFISKVLKKQTISDPELHQHETFEYTQYKAVLFDYTQLYENENYRVEEEADSAEKAFEKVFATHSTNYPNGTLSIAFQKWDQDTKQLTNEYITYGKVTDTVGKDIKGVLFSAPAQIAVNVVATLLTVFPPTSGIGLTIGILYNSANTISELQESADKGTLTGKKVAVGVGSIALDVIPGVGGVAKARRIITVGKKTYYAFQAAEKIGQAYLLYTGGVEEIEKVRDGVIKELAAINEEITTLERTNPSDPRLAELRKRQKKLIKEGREATANVLTNLVAQQGLMLVGTHILQEVAARKFGLNKLELEEKGLFKHEPGKKVQYDFEKQKITGDGNLGTPEEFRIAQKSAYYDQRIIQSTKLSPAERKQVIEKLQIHENVEIMKGQKTSLTREGDKWVLTVHENATVADIHQVVNSGKLAKAPEAPNTPAAKETAHEASKSGASEKKKETSPVKEVSEVPQTATKEHHEHKIHENGAISRCSDNCLPLLLDIIDRAKKLKKSLGKNHDASKEGGGLIDEAKAIEKEAKANAKKPDSPEKAAKETELLEQAKQLELKMAQLESTIIPELGKKSDVHVSSLEDHLKTHPEYENKYRSKFDRLKNIILEQVAKKDNANPSIREQAADTLRELNKELEKLNKELGKTIANVSKPDISKTFKYEEITKNGKTYKSAEGKLGIPDQVKQNRDTTSQSDVSKGTGDDAGHLIANLFGGAGGVENLSLQNWQSNEYGTWKQLENSWAEKLRKGVEIYAKVTDISKPGEKRPFMRRAVWTEKAPDGTITHHSLDFGNFHTPESRQKQNVPATVPEGNNAQIYDWNEERRKRGLATVE</sequence>
<feature type="coiled-coil region" evidence="1">
    <location>
        <begin position="710"/>
        <end position="740"/>
    </location>
</feature>
<feature type="compositionally biased region" description="Polar residues" evidence="2">
    <location>
        <begin position="191"/>
        <end position="203"/>
    </location>
</feature>
<dbReference type="Proteomes" id="UP000480178">
    <property type="component" value="Chromosome"/>
</dbReference>
<dbReference type="Pfam" id="PF13930">
    <property type="entry name" value="Endonuclea_NS_2"/>
    <property type="match status" value="1"/>
</dbReference>
<feature type="compositionally biased region" description="Basic and acidic residues" evidence="2">
    <location>
        <begin position="294"/>
        <end position="303"/>
    </location>
</feature>
<evidence type="ECO:0000313" key="6">
    <source>
        <dbReference type="Proteomes" id="UP000480178"/>
    </source>
</evidence>
<feature type="coiled-coil region" evidence="1">
    <location>
        <begin position="1013"/>
        <end position="1067"/>
    </location>
</feature>
<feature type="compositionally biased region" description="Polar residues" evidence="2">
    <location>
        <begin position="1590"/>
        <end position="1604"/>
    </location>
</feature>
<keyword evidence="6" id="KW-1185">Reference proteome</keyword>
<dbReference type="InterPro" id="IPR044927">
    <property type="entry name" value="Endonuclea_NS_2"/>
</dbReference>
<keyword evidence="1" id="KW-0175">Coiled coil</keyword>
<feature type="region of interest" description="Disordered" evidence="2">
    <location>
        <begin position="406"/>
        <end position="438"/>
    </location>
</feature>